<proteinExistence type="predicted"/>
<dbReference type="Gene3D" id="3.40.50.1820">
    <property type="entry name" value="alpha/beta hydrolase"/>
    <property type="match status" value="1"/>
</dbReference>
<evidence type="ECO:0000313" key="3">
    <source>
        <dbReference type="Proteomes" id="UP000523795"/>
    </source>
</evidence>
<protein>
    <submittedName>
        <fullName evidence="2">CocE/NonD family hydrolase</fullName>
    </submittedName>
</protein>
<dbReference type="NCBIfam" id="TIGR00976">
    <property type="entry name" value="CocE_NonD"/>
    <property type="match status" value="1"/>
</dbReference>
<evidence type="ECO:0000313" key="2">
    <source>
        <dbReference type="EMBL" id="NKX52752.1"/>
    </source>
</evidence>
<organism evidence="2 3">
    <name type="scientific">Arthrobacter deserti</name>
    <dbReference type="NCBI Taxonomy" id="1742687"/>
    <lineage>
        <taxon>Bacteria</taxon>
        <taxon>Bacillati</taxon>
        <taxon>Actinomycetota</taxon>
        <taxon>Actinomycetes</taxon>
        <taxon>Micrococcales</taxon>
        <taxon>Micrococcaceae</taxon>
        <taxon>Arthrobacter</taxon>
    </lineage>
</organism>
<feature type="domain" description="Xaa-Pro dipeptidyl-peptidase-like" evidence="1">
    <location>
        <begin position="22"/>
        <end position="109"/>
    </location>
</feature>
<dbReference type="InterPro" id="IPR005674">
    <property type="entry name" value="CocE/Ser_esterase"/>
</dbReference>
<reference evidence="2 3" key="1">
    <citation type="submission" date="2020-04" db="EMBL/GenBank/DDBJ databases">
        <authorList>
            <person name="Liu S."/>
        </authorList>
    </citation>
    <scope>NUCLEOTIDE SEQUENCE [LARGE SCALE GENOMIC DNA]</scope>
    <source>
        <strain evidence="2 3">CGMCC 1.15091</strain>
    </source>
</reference>
<dbReference type="EMBL" id="JAAZSR010000713">
    <property type="protein sequence ID" value="NKX52752.1"/>
    <property type="molecule type" value="Genomic_DNA"/>
</dbReference>
<dbReference type="GO" id="GO:0016787">
    <property type="term" value="F:hydrolase activity"/>
    <property type="evidence" value="ECO:0007669"/>
    <property type="project" value="UniProtKB-KW"/>
</dbReference>
<feature type="non-terminal residue" evidence="2">
    <location>
        <position position="109"/>
    </location>
</feature>
<accession>A0ABX1JTX0</accession>
<sequence length="109" mass="11863">MTETVETLETTAIDSIRVPMRDGVLLAATVYRPAGTDVRPVLLVRTPYNEQMSRTLPVAPALEAGFAVVVQNCRGTAGSGGELWAFENEADDGLDTIEWLRGRPWCNGQ</sequence>
<dbReference type="Pfam" id="PF02129">
    <property type="entry name" value="Peptidase_S15"/>
    <property type="match status" value="1"/>
</dbReference>
<dbReference type="SUPFAM" id="SSF53474">
    <property type="entry name" value="alpha/beta-Hydrolases"/>
    <property type="match status" value="1"/>
</dbReference>
<gene>
    <name evidence="2" type="ORF">HER39_19680</name>
</gene>
<dbReference type="Proteomes" id="UP000523795">
    <property type="component" value="Unassembled WGS sequence"/>
</dbReference>
<keyword evidence="3" id="KW-1185">Reference proteome</keyword>
<dbReference type="InterPro" id="IPR029058">
    <property type="entry name" value="AB_hydrolase_fold"/>
</dbReference>
<dbReference type="InterPro" id="IPR000383">
    <property type="entry name" value="Xaa-Pro-like_dom"/>
</dbReference>
<name>A0ABX1JTX0_9MICC</name>
<comment type="caution">
    <text evidence="2">The sequence shown here is derived from an EMBL/GenBank/DDBJ whole genome shotgun (WGS) entry which is preliminary data.</text>
</comment>
<evidence type="ECO:0000259" key="1">
    <source>
        <dbReference type="Pfam" id="PF02129"/>
    </source>
</evidence>
<keyword evidence="2" id="KW-0378">Hydrolase</keyword>